<reference evidence="5" key="2">
    <citation type="journal article" date="2018" name="BMC Genomics">
        <title>A manually annotated Actinidia chinensis var. chinensis (kiwifruit) genome highlights the challenges associated with draft genomes and gene prediction in plants.</title>
        <authorList>
            <person name="Pilkington S.M."/>
            <person name="Crowhurst R."/>
            <person name="Hilario E."/>
            <person name="Nardozza S."/>
            <person name="Fraser L."/>
            <person name="Peng Y."/>
            <person name="Gunaseelan K."/>
            <person name="Simpson R."/>
            <person name="Tahir J."/>
            <person name="Deroles S.C."/>
            <person name="Templeton K."/>
            <person name="Luo Z."/>
            <person name="Davy M."/>
            <person name="Cheng C."/>
            <person name="McNeilage M."/>
            <person name="Scaglione D."/>
            <person name="Liu Y."/>
            <person name="Zhang Q."/>
            <person name="Datson P."/>
            <person name="De Silva N."/>
            <person name="Gardiner S.E."/>
            <person name="Bassett H."/>
            <person name="Chagne D."/>
            <person name="McCallum J."/>
            <person name="Dzierzon H."/>
            <person name="Deng C."/>
            <person name="Wang Y.Y."/>
            <person name="Barron L."/>
            <person name="Manako K."/>
            <person name="Bowen J."/>
            <person name="Foster T.M."/>
            <person name="Erridge Z.A."/>
            <person name="Tiffin H."/>
            <person name="Waite C.N."/>
            <person name="Davies K.M."/>
            <person name="Grierson E.P."/>
            <person name="Laing W.A."/>
            <person name="Kirk R."/>
            <person name="Chen X."/>
            <person name="Wood M."/>
            <person name="Montefiori M."/>
            <person name="Brummell D.A."/>
            <person name="Schwinn K.E."/>
            <person name="Catanach A."/>
            <person name="Fullerton C."/>
            <person name="Li D."/>
            <person name="Meiyalaghan S."/>
            <person name="Nieuwenhuizen N."/>
            <person name="Read N."/>
            <person name="Prakash R."/>
            <person name="Hunter D."/>
            <person name="Zhang H."/>
            <person name="McKenzie M."/>
            <person name="Knabel M."/>
            <person name="Harris A."/>
            <person name="Allan A.C."/>
            <person name="Gleave A."/>
            <person name="Chen A."/>
            <person name="Janssen B.J."/>
            <person name="Plunkett B."/>
            <person name="Ampomah-Dwamena C."/>
            <person name="Voogd C."/>
            <person name="Leif D."/>
            <person name="Lafferty D."/>
            <person name="Souleyre E.J.F."/>
            <person name="Varkonyi-Gasic E."/>
            <person name="Gambi F."/>
            <person name="Hanley J."/>
            <person name="Yao J.L."/>
            <person name="Cheung J."/>
            <person name="David K.M."/>
            <person name="Warren B."/>
            <person name="Marsh K."/>
            <person name="Snowden K.C."/>
            <person name="Lin-Wang K."/>
            <person name="Brian L."/>
            <person name="Martinez-Sanchez M."/>
            <person name="Wang M."/>
            <person name="Ileperuma N."/>
            <person name="Macnee N."/>
            <person name="Campin R."/>
            <person name="McAtee P."/>
            <person name="Drummond R.S.M."/>
            <person name="Espley R.V."/>
            <person name="Ireland H.S."/>
            <person name="Wu R."/>
            <person name="Atkinson R.G."/>
            <person name="Karunairetnam S."/>
            <person name="Bulley S."/>
            <person name="Chunkath S."/>
            <person name="Hanley Z."/>
            <person name="Storey R."/>
            <person name="Thrimawithana A.H."/>
            <person name="Thomson S."/>
            <person name="David C."/>
            <person name="Testolin R."/>
            <person name="Huang H."/>
            <person name="Hellens R.P."/>
            <person name="Schaffer R.J."/>
        </authorList>
    </citation>
    <scope>NUCLEOTIDE SEQUENCE [LARGE SCALE GENOMIC DNA]</scope>
    <source>
        <strain evidence="5">cv. Red5</strain>
    </source>
</reference>
<feature type="region of interest" description="Disordered" evidence="1">
    <location>
        <begin position="136"/>
        <end position="182"/>
    </location>
</feature>
<dbReference type="Gene3D" id="1.10.110.10">
    <property type="entry name" value="Plant lipid-transfer and hydrophobic proteins"/>
    <property type="match status" value="1"/>
</dbReference>
<comment type="caution">
    <text evidence="4">The sequence shown here is derived from an EMBL/GenBank/DDBJ whole genome shotgun (WGS) entry which is preliminary data.</text>
</comment>
<dbReference type="Pfam" id="PF14368">
    <property type="entry name" value="LTP_2"/>
    <property type="match status" value="1"/>
</dbReference>
<dbReference type="Gramene" id="PSS33853">
    <property type="protein sequence ID" value="PSS33853"/>
    <property type="gene ID" value="CEY00_Acc04252"/>
</dbReference>
<name>A0A2R6RV14_ACTCC</name>
<feature type="domain" description="Bifunctional inhibitor/plant lipid transfer protein/seed storage helical" evidence="3">
    <location>
        <begin position="19"/>
        <end position="110"/>
    </location>
</feature>
<keyword evidence="2" id="KW-0732">Signal</keyword>
<dbReference type="OMA" id="KHITWFL"/>
<dbReference type="OrthoDB" id="786778at2759"/>
<reference evidence="4 5" key="1">
    <citation type="submission" date="2017-07" db="EMBL/GenBank/DDBJ databases">
        <title>An improved, manually edited Actinidia chinensis var. chinensis (kiwifruit) genome highlights the challenges associated with draft genomes and gene prediction in plants.</title>
        <authorList>
            <person name="Pilkington S."/>
            <person name="Crowhurst R."/>
            <person name="Hilario E."/>
            <person name="Nardozza S."/>
            <person name="Fraser L."/>
            <person name="Peng Y."/>
            <person name="Gunaseelan K."/>
            <person name="Simpson R."/>
            <person name="Tahir J."/>
            <person name="Deroles S."/>
            <person name="Templeton K."/>
            <person name="Luo Z."/>
            <person name="Davy M."/>
            <person name="Cheng C."/>
            <person name="Mcneilage M."/>
            <person name="Scaglione D."/>
            <person name="Liu Y."/>
            <person name="Zhang Q."/>
            <person name="Datson P."/>
            <person name="De Silva N."/>
            <person name="Gardiner S."/>
            <person name="Bassett H."/>
            <person name="Chagne D."/>
            <person name="Mccallum J."/>
            <person name="Dzierzon H."/>
            <person name="Deng C."/>
            <person name="Wang Y.-Y."/>
            <person name="Barron N."/>
            <person name="Manako K."/>
            <person name="Bowen J."/>
            <person name="Foster T."/>
            <person name="Erridge Z."/>
            <person name="Tiffin H."/>
            <person name="Waite C."/>
            <person name="Davies K."/>
            <person name="Grierson E."/>
            <person name="Laing W."/>
            <person name="Kirk R."/>
            <person name="Chen X."/>
            <person name="Wood M."/>
            <person name="Montefiori M."/>
            <person name="Brummell D."/>
            <person name="Schwinn K."/>
            <person name="Catanach A."/>
            <person name="Fullerton C."/>
            <person name="Li D."/>
            <person name="Meiyalaghan S."/>
            <person name="Nieuwenhuizen N."/>
            <person name="Read N."/>
            <person name="Prakash R."/>
            <person name="Hunter D."/>
            <person name="Zhang H."/>
            <person name="Mckenzie M."/>
            <person name="Knabel M."/>
            <person name="Harris A."/>
            <person name="Allan A."/>
            <person name="Chen A."/>
            <person name="Janssen B."/>
            <person name="Plunkett B."/>
            <person name="Dwamena C."/>
            <person name="Voogd C."/>
            <person name="Leif D."/>
            <person name="Lafferty D."/>
            <person name="Souleyre E."/>
            <person name="Varkonyi-Gasic E."/>
            <person name="Gambi F."/>
            <person name="Hanley J."/>
            <person name="Yao J.-L."/>
            <person name="Cheung J."/>
            <person name="David K."/>
            <person name="Warren B."/>
            <person name="Marsh K."/>
            <person name="Snowden K."/>
            <person name="Lin-Wang K."/>
            <person name="Brian L."/>
            <person name="Martinez-Sanchez M."/>
            <person name="Wang M."/>
            <person name="Ileperuma N."/>
            <person name="Macnee N."/>
            <person name="Campin R."/>
            <person name="Mcatee P."/>
            <person name="Drummond R."/>
            <person name="Espley R."/>
            <person name="Ireland H."/>
            <person name="Wu R."/>
            <person name="Atkinson R."/>
            <person name="Karunairetnam S."/>
            <person name="Bulley S."/>
            <person name="Chunkath S."/>
            <person name="Hanley Z."/>
            <person name="Storey R."/>
            <person name="Thrimawithana A."/>
            <person name="Thomson S."/>
            <person name="David C."/>
            <person name="Testolin R."/>
        </authorList>
    </citation>
    <scope>NUCLEOTIDE SEQUENCE [LARGE SCALE GENOMIC DNA]</scope>
    <source>
        <strain evidence="5">cv. Red5</strain>
        <tissue evidence="4">Young leaf</tissue>
    </source>
</reference>
<evidence type="ECO:0000256" key="2">
    <source>
        <dbReference type="SAM" id="SignalP"/>
    </source>
</evidence>
<evidence type="ECO:0000313" key="5">
    <source>
        <dbReference type="Proteomes" id="UP000241394"/>
    </source>
</evidence>
<dbReference type="PANTHER" id="PTHR35747">
    <property type="entry name" value="BIFUNCTIONAL INHIBITOR/LIPID-TRANSFER PROTEIN/SEED STORAGE 2S ALBUMIN SUPERFAMILY PROTEIN"/>
    <property type="match status" value="1"/>
</dbReference>
<evidence type="ECO:0000259" key="3">
    <source>
        <dbReference type="Pfam" id="PF14368"/>
    </source>
</evidence>
<feature type="chain" id="PRO_5015340877" evidence="2">
    <location>
        <begin position="24"/>
        <end position="223"/>
    </location>
</feature>
<dbReference type="InterPro" id="IPR053353">
    <property type="entry name" value="Plant_LTP_GPI-anchored"/>
</dbReference>
<accession>A0A2R6RV14</accession>
<keyword evidence="5" id="KW-1185">Reference proteome</keyword>
<dbReference type="InParanoid" id="A0A2R6RV14"/>
<dbReference type="AlphaFoldDB" id="A0A2R6RV14"/>
<evidence type="ECO:0000313" key="4">
    <source>
        <dbReference type="EMBL" id="PSS33853.1"/>
    </source>
</evidence>
<dbReference type="PANTHER" id="PTHR35747:SF2">
    <property type="entry name" value="NON-SPECIFIC LIPID TRANSFER PROTEIN GPI-ANCHORED 25"/>
    <property type="match status" value="1"/>
</dbReference>
<dbReference type="STRING" id="1590841.A0A2R6RV14"/>
<proteinExistence type="predicted"/>
<feature type="signal peptide" evidence="2">
    <location>
        <begin position="1"/>
        <end position="23"/>
    </location>
</feature>
<protein>
    <submittedName>
        <fullName evidence="4">Non-specific lipid-transfer protein-like protein</fullName>
    </submittedName>
</protein>
<organism evidence="4 5">
    <name type="scientific">Actinidia chinensis var. chinensis</name>
    <name type="common">Chinese soft-hair kiwi</name>
    <dbReference type="NCBI Taxonomy" id="1590841"/>
    <lineage>
        <taxon>Eukaryota</taxon>
        <taxon>Viridiplantae</taxon>
        <taxon>Streptophyta</taxon>
        <taxon>Embryophyta</taxon>
        <taxon>Tracheophyta</taxon>
        <taxon>Spermatophyta</taxon>
        <taxon>Magnoliopsida</taxon>
        <taxon>eudicotyledons</taxon>
        <taxon>Gunneridae</taxon>
        <taxon>Pentapetalae</taxon>
        <taxon>asterids</taxon>
        <taxon>Ericales</taxon>
        <taxon>Actinidiaceae</taxon>
        <taxon>Actinidia</taxon>
    </lineage>
</organism>
<gene>
    <name evidence="4" type="ORF">CEY00_Acc04252</name>
</gene>
<feature type="compositionally biased region" description="Low complexity" evidence="1">
    <location>
        <begin position="162"/>
        <end position="179"/>
    </location>
</feature>
<dbReference type="InterPro" id="IPR036312">
    <property type="entry name" value="Bifun_inhib/LTP/seed_sf"/>
</dbReference>
<sequence length="223" mass="23322">MAFNSPIHLFTATIALLLTSAVAVAPISPAPASAVSCTEEVVAFSPCLPFISSEPNNVSSWPSSQCCHVISLAFESGVADCLCYLSRRPLLIGFPLNSTRLFSLSSLCPLMDAGSKANGSLESLCSGLSTLPPLQGITGPENTKRHHPGSDNSPPPMPNSPPDSADTSTATPSSSTTRPRSTHIPAMVSSAANWINNAGGWFSPGMIGFLGTIFNNLYCHIHH</sequence>
<dbReference type="SUPFAM" id="SSF47699">
    <property type="entry name" value="Bifunctional inhibitor/lipid-transfer protein/seed storage 2S albumin"/>
    <property type="match status" value="1"/>
</dbReference>
<dbReference type="EMBL" id="NKQK01000003">
    <property type="protein sequence ID" value="PSS33853.1"/>
    <property type="molecule type" value="Genomic_DNA"/>
</dbReference>
<dbReference type="InterPro" id="IPR016140">
    <property type="entry name" value="Bifunc_inhib/LTP/seed_store"/>
</dbReference>
<evidence type="ECO:0000256" key="1">
    <source>
        <dbReference type="SAM" id="MobiDB-lite"/>
    </source>
</evidence>
<dbReference type="Proteomes" id="UP000241394">
    <property type="component" value="Chromosome LG3"/>
</dbReference>